<dbReference type="Pfam" id="PF07727">
    <property type="entry name" value="RVT_2"/>
    <property type="match status" value="2"/>
</dbReference>
<feature type="region of interest" description="Disordered" evidence="1">
    <location>
        <begin position="1"/>
        <end position="20"/>
    </location>
</feature>
<protein>
    <recommendedName>
        <fullName evidence="2">Reverse transcriptase Ty1/copia-type domain-containing protein</fullName>
    </recommendedName>
</protein>
<dbReference type="InterPro" id="IPR013103">
    <property type="entry name" value="RVT_2"/>
</dbReference>
<feature type="region of interest" description="Disordered" evidence="1">
    <location>
        <begin position="56"/>
        <end position="102"/>
    </location>
</feature>
<proteinExistence type="predicted"/>
<keyword evidence="4" id="KW-1185">Reference proteome</keyword>
<evidence type="ECO:0000313" key="4">
    <source>
        <dbReference type="Proteomes" id="UP001054252"/>
    </source>
</evidence>
<dbReference type="Proteomes" id="UP001054252">
    <property type="component" value="Unassembled WGS sequence"/>
</dbReference>
<feature type="domain" description="Reverse transcriptase Ty1/copia-type" evidence="2">
    <location>
        <begin position="168"/>
        <end position="276"/>
    </location>
</feature>
<accession>A0AAV5JLE8</accession>
<feature type="domain" description="Reverse transcriptase Ty1/copia-type" evidence="2">
    <location>
        <begin position="281"/>
        <end position="375"/>
    </location>
</feature>
<evidence type="ECO:0000313" key="3">
    <source>
        <dbReference type="EMBL" id="GKV13318.1"/>
    </source>
</evidence>
<sequence>MPSQHQHITNIDIDGPEDEQTNANAYATNILNETIDTLTPSSQEEVEPHQTNEVFNSKQSFSTSQQPHEGELRQDGMTSSSSCERIPPLPHNATSTSTHPMITGSRVGKHIGHVKIDFSKHAYTMTIDISSFSNADLDTNKPKTVRQALQLPQWVNAMQEKLEALHKNNTWTLVPPPSSKANIVGSKWIFKTNLKPNGIVDRFKARLVAKGFSQIPSVDFDETFIPVLKSTTLRLIIAIATTLSWHLRQLDVKNAFLHGKLKEVVYMTQPPGFKDPSHPEVESFLFVLHKDHHTALLLLYVNDIVLIASSTTLLQHIIENLSEKFALKDLGSLSYFLGIEVQKFFGGIFLSQSKYANDVLTRASMLEASTITTPMAIKETTTLRDEELVDPQKYRRIVGAL</sequence>
<dbReference type="SUPFAM" id="SSF56672">
    <property type="entry name" value="DNA/RNA polymerases"/>
    <property type="match status" value="1"/>
</dbReference>
<organism evidence="3 4">
    <name type="scientific">Rubroshorea leprosula</name>
    <dbReference type="NCBI Taxonomy" id="152421"/>
    <lineage>
        <taxon>Eukaryota</taxon>
        <taxon>Viridiplantae</taxon>
        <taxon>Streptophyta</taxon>
        <taxon>Embryophyta</taxon>
        <taxon>Tracheophyta</taxon>
        <taxon>Spermatophyta</taxon>
        <taxon>Magnoliopsida</taxon>
        <taxon>eudicotyledons</taxon>
        <taxon>Gunneridae</taxon>
        <taxon>Pentapetalae</taxon>
        <taxon>rosids</taxon>
        <taxon>malvids</taxon>
        <taxon>Malvales</taxon>
        <taxon>Dipterocarpaceae</taxon>
        <taxon>Rubroshorea</taxon>
    </lineage>
</organism>
<reference evidence="3 4" key="1">
    <citation type="journal article" date="2021" name="Commun. Biol.">
        <title>The genome of Shorea leprosula (Dipterocarpaceae) highlights the ecological relevance of drought in aseasonal tropical rainforests.</title>
        <authorList>
            <person name="Ng K.K.S."/>
            <person name="Kobayashi M.J."/>
            <person name="Fawcett J.A."/>
            <person name="Hatakeyama M."/>
            <person name="Paape T."/>
            <person name="Ng C.H."/>
            <person name="Ang C.C."/>
            <person name="Tnah L.H."/>
            <person name="Lee C.T."/>
            <person name="Nishiyama T."/>
            <person name="Sese J."/>
            <person name="O'Brien M.J."/>
            <person name="Copetti D."/>
            <person name="Mohd Noor M.I."/>
            <person name="Ong R.C."/>
            <person name="Putra M."/>
            <person name="Sireger I.Z."/>
            <person name="Indrioko S."/>
            <person name="Kosugi Y."/>
            <person name="Izuno A."/>
            <person name="Isagi Y."/>
            <person name="Lee S.L."/>
            <person name="Shimizu K.K."/>
        </authorList>
    </citation>
    <scope>NUCLEOTIDE SEQUENCE [LARGE SCALE GENOMIC DNA]</scope>
    <source>
        <strain evidence="3">214</strain>
    </source>
</reference>
<dbReference type="AlphaFoldDB" id="A0AAV5JLE8"/>
<dbReference type="EMBL" id="BPVZ01000038">
    <property type="protein sequence ID" value="GKV13318.1"/>
    <property type="molecule type" value="Genomic_DNA"/>
</dbReference>
<gene>
    <name evidence="3" type="ORF">SLEP1_g24345</name>
</gene>
<evidence type="ECO:0000259" key="2">
    <source>
        <dbReference type="Pfam" id="PF07727"/>
    </source>
</evidence>
<feature type="compositionally biased region" description="Polar residues" evidence="1">
    <location>
        <begin position="56"/>
        <end position="67"/>
    </location>
</feature>
<dbReference type="InterPro" id="IPR043502">
    <property type="entry name" value="DNA/RNA_pol_sf"/>
</dbReference>
<evidence type="ECO:0000256" key="1">
    <source>
        <dbReference type="SAM" id="MobiDB-lite"/>
    </source>
</evidence>
<comment type="caution">
    <text evidence="3">The sequence shown here is derived from an EMBL/GenBank/DDBJ whole genome shotgun (WGS) entry which is preliminary data.</text>
</comment>
<name>A0AAV5JLE8_9ROSI</name>